<evidence type="ECO:0000313" key="2">
    <source>
        <dbReference type="EMBL" id="MXO64985.1"/>
    </source>
</evidence>
<keyword evidence="3" id="KW-1185">Reference proteome</keyword>
<dbReference type="Proteomes" id="UP000438476">
    <property type="component" value="Unassembled WGS sequence"/>
</dbReference>
<name>A0A6I4T5H7_9SPHN</name>
<comment type="caution">
    <text evidence="2">The sequence shown here is derived from an EMBL/GenBank/DDBJ whole genome shotgun (WGS) entry which is preliminary data.</text>
</comment>
<dbReference type="AlphaFoldDB" id="A0A6I4T5H7"/>
<evidence type="ECO:0000313" key="3">
    <source>
        <dbReference type="Proteomes" id="UP000438476"/>
    </source>
</evidence>
<feature type="signal peptide" evidence="1">
    <location>
        <begin position="1"/>
        <end position="22"/>
    </location>
</feature>
<evidence type="ECO:0000256" key="1">
    <source>
        <dbReference type="SAM" id="SignalP"/>
    </source>
</evidence>
<sequence>MRLRSFRPLLLAALPVALSACAAQPGPVHTRLYPEQAVFNAAQVAPRPVFGVFDMAVRATGRDKSRLYLNSQTDYRDPRCLTIVITPKVEQALIRRLGGDVEKALLGQRIAVQGAARTVRIDFTTYGRPSGKYYYQTHVVLNRAEDLTIGG</sequence>
<gene>
    <name evidence="2" type="ORF">GRI91_04390</name>
</gene>
<reference evidence="2 3" key="1">
    <citation type="submission" date="2019-12" db="EMBL/GenBank/DDBJ databases">
        <title>Genomic-based taxomic classification of the family Erythrobacteraceae.</title>
        <authorList>
            <person name="Xu L."/>
        </authorList>
    </citation>
    <scope>NUCLEOTIDE SEQUENCE [LARGE SCALE GENOMIC DNA]</scope>
    <source>
        <strain evidence="2 3">LMG 29518</strain>
    </source>
</reference>
<dbReference type="EMBL" id="WTYT01000002">
    <property type="protein sequence ID" value="MXO64985.1"/>
    <property type="molecule type" value="Genomic_DNA"/>
</dbReference>
<dbReference type="OrthoDB" id="9150126at2"/>
<dbReference type="RefSeq" id="WP_160735437.1">
    <property type="nucleotide sequence ID" value="NZ_WTYT01000002.1"/>
</dbReference>
<protein>
    <recommendedName>
        <fullName evidence="4">Lipoprotein</fullName>
    </recommendedName>
</protein>
<organism evidence="2 3">
    <name type="scientific">Altericroceibacterium endophyticum</name>
    <dbReference type="NCBI Taxonomy" id="1808508"/>
    <lineage>
        <taxon>Bacteria</taxon>
        <taxon>Pseudomonadati</taxon>
        <taxon>Pseudomonadota</taxon>
        <taxon>Alphaproteobacteria</taxon>
        <taxon>Sphingomonadales</taxon>
        <taxon>Erythrobacteraceae</taxon>
        <taxon>Altericroceibacterium</taxon>
    </lineage>
</organism>
<proteinExistence type="predicted"/>
<accession>A0A6I4T5H7</accession>
<dbReference type="PROSITE" id="PS51257">
    <property type="entry name" value="PROKAR_LIPOPROTEIN"/>
    <property type="match status" value="1"/>
</dbReference>
<evidence type="ECO:0008006" key="4">
    <source>
        <dbReference type="Google" id="ProtNLM"/>
    </source>
</evidence>
<feature type="chain" id="PRO_5026126532" description="Lipoprotein" evidence="1">
    <location>
        <begin position="23"/>
        <end position="151"/>
    </location>
</feature>
<keyword evidence="1" id="KW-0732">Signal</keyword>